<protein>
    <submittedName>
        <fullName evidence="1">Uncharacterized protein</fullName>
    </submittedName>
</protein>
<name>A0A167H5Q9_9GAMM</name>
<proteinExistence type="predicted"/>
<gene>
    <name evidence="1" type="ORF">I596_3050</name>
</gene>
<dbReference type="AlphaFoldDB" id="A0A167H5Q9"/>
<evidence type="ECO:0000313" key="2">
    <source>
        <dbReference type="Proteomes" id="UP000076830"/>
    </source>
</evidence>
<accession>A0A167H5Q9</accession>
<reference evidence="1 2" key="1">
    <citation type="submission" date="2016-04" db="EMBL/GenBank/DDBJ databases">
        <title>Complete genome sequence of Dokdonella koreensis DS-123T.</title>
        <authorList>
            <person name="Kim J.F."/>
            <person name="Lee H."/>
            <person name="Kwak M.-J."/>
        </authorList>
    </citation>
    <scope>NUCLEOTIDE SEQUENCE [LARGE SCALE GENOMIC DNA]</scope>
    <source>
        <strain evidence="1 2">DS-123</strain>
    </source>
</reference>
<keyword evidence="2" id="KW-1185">Reference proteome</keyword>
<sequence>MHRQHGAAATARECHAAVIVGPSLFPKHLFVLMYFRLVKDSPRWRAARRCALRSLLPTVGPQTYPQRLWISGKCPVWQPLGVSFRERG</sequence>
<dbReference type="Proteomes" id="UP000076830">
    <property type="component" value="Chromosome"/>
</dbReference>
<dbReference type="KEGG" id="dko:I596_3050"/>
<organism evidence="1 2">
    <name type="scientific">Dokdonella koreensis DS-123</name>
    <dbReference type="NCBI Taxonomy" id="1300342"/>
    <lineage>
        <taxon>Bacteria</taxon>
        <taxon>Pseudomonadati</taxon>
        <taxon>Pseudomonadota</taxon>
        <taxon>Gammaproteobacteria</taxon>
        <taxon>Lysobacterales</taxon>
        <taxon>Rhodanobacteraceae</taxon>
        <taxon>Dokdonella</taxon>
    </lineage>
</organism>
<dbReference type="EMBL" id="CP015249">
    <property type="protein sequence ID" value="ANB19042.1"/>
    <property type="molecule type" value="Genomic_DNA"/>
</dbReference>
<evidence type="ECO:0000313" key="1">
    <source>
        <dbReference type="EMBL" id="ANB19042.1"/>
    </source>
</evidence>
<dbReference type="STRING" id="1300342.I596_3050"/>